<dbReference type="Gene3D" id="3.30.565.10">
    <property type="entry name" value="Histidine kinase-like ATPase, C-terminal domain"/>
    <property type="match status" value="1"/>
</dbReference>
<dbReference type="SUPFAM" id="SSF111369">
    <property type="entry name" value="HlyD-like secretion proteins"/>
    <property type="match status" value="1"/>
</dbReference>
<dbReference type="GO" id="GO:0000155">
    <property type="term" value="F:phosphorelay sensor kinase activity"/>
    <property type="evidence" value="ECO:0007669"/>
    <property type="project" value="InterPro"/>
</dbReference>
<organism evidence="28 29">
    <name type="scientific">Beauveria bassiana D1-5</name>
    <dbReference type="NCBI Taxonomy" id="1245745"/>
    <lineage>
        <taxon>Eukaryota</taxon>
        <taxon>Fungi</taxon>
        <taxon>Dikarya</taxon>
        <taxon>Ascomycota</taxon>
        <taxon>Pezizomycotina</taxon>
        <taxon>Sordariomycetes</taxon>
        <taxon>Hypocreomycetidae</taxon>
        <taxon>Hypocreales</taxon>
        <taxon>Cordycipitaceae</taxon>
        <taxon>Beauveria</taxon>
    </lineage>
</organism>
<dbReference type="PROSITE" id="PS50885">
    <property type="entry name" value="HAMP"/>
    <property type="match status" value="1"/>
</dbReference>
<dbReference type="GO" id="GO:0042910">
    <property type="term" value="F:xenobiotic transmembrane transporter activity"/>
    <property type="evidence" value="ECO:0007669"/>
    <property type="project" value="TreeGrafter"/>
</dbReference>
<dbReference type="GO" id="GO:0098796">
    <property type="term" value="C:membrane protein complex"/>
    <property type="evidence" value="ECO:0007669"/>
    <property type="project" value="UniProtKB-ARBA"/>
</dbReference>
<dbReference type="InterPro" id="IPR058625">
    <property type="entry name" value="MdtA-like_BSH"/>
</dbReference>
<dbReference type="InterPro" id="IPR017871">
    <property type="entry name" value="ABC_transporter-like_CS"/>
</dbReference>
<dbReference type="Pfam" id="PF00672">
    <property type="entry name" value="HAMP"/>
    <property type="match status" value="1"/>
</dbReference>
<evidence type="ECO:0000313" key="28">
    <source>
        <dbReference type="EMBL" id="KGQ13318.1"/>
    </source>
</evidence>
<dbReference type="GO" id="GO:0006355">
    <property type="term" value="P:regulation of DNA-templated transcription"/>
    <property type="evidence" value="ECO:0007669"/>
    <property type="project" value="InterPro"/>
</dbReference>
<evidence type="ECO:0000256" key="8">
    <source>
        <dbReference type="ARBA" id="ARBA00022679"/>
    </source>
</evidence>
<dbReference type="Gene3D" id="6.10.250.690">
    <property type="match status" value="1"/>
</dbReference>
<feature type="transmembrane region" description="Helical" evidence="22">
    <location>
        <begin position="962"/>
        <end position="981"/>
    </location>
</feature>
<evidence type="ECO:0000259" key="26">
    <source>
        <dbReference type="PROSITE" id="PS50893"/>
    </source>
</evidence>
<comment type="similarity">
    <text evidence="18">Belongs to the ABC transporter superfamily. Macrolide exporter (TC 3.A.1.122) family.</text>
</comment>
<dbReference type="SUPFAM" id="SSF52540">
    <property type="entry name" value="P-loop containing nucleoside triphosphate hydrolases"/>
    <property type="match status" value="1"/>
</dbReference>
<dbReference type="InterPro" id="IPR027463">
    <property type="entry name" value="AcrB_DN_DC_subdom"/>
</dbReference>
<feature type="domain" description="Response regulatory" evidence="24">
    <location>
        <begin position="975"/>
        <end position="1089"/>
    </location>
</feature>
<evidence type="ECO:0000259" key="25">
    <source>
        <dbReference type="PROSITE" id="PS50885"/>
    </source>
</evidence>
<dbReference type="SMART" id="SM00382">
    <property type="entry name" value="AAA"/>
    <property type="match status" value="1"/>
</dbReference>
<evidence type="ECO:0000256" key="7">
    <source>
        <dbReference type="ARBA" id="ARBA00022553"/>
    </source>
</evidence>
<keyword evidence="5" id="KW-1003">Cell membrane</keyword>
<evidence type="ECO:0000259" key="24">
    <source>
        <dbReference type="PROSITE" id="PS50110"/>
    </source>
</evidence>
<dbReference type="PROSITE" id="PS50110">
    <property type="entry name" value="RESPONSE_REGULATORY"/>
    <property type="match status" value="1"/>
</dbReference>
<dbReference type="Gene3D" id="3.30.70.1440">
    <property type="entry name" value="Multidrug efflux transporter AcrB pore domain"/>
    <property type="match status" value="1"/>
</dbReference>
<keyword evidence="15 20" id="KW-0238">DNA-binding</keyword>
<evidence type="ECO:0000256" key="18">
    <source>
        <dbReference type="ARBA" id="ARBA00038388"/>
    </source>
</evidence>
<dbReference type="Gene3D" id="2.40.30.170">
    <property type="match status" value="1"/>
</dbReference>
<keyword evidence="17" id="KW-0804">Transcription</keyword>
<sequence length="3057" mass="335226">MPETPDCRDAAVAGALPNYDTPTIQVSASLSGASPETMASSVATPLEKKLSTIPGVVNMTSNSLEGATTIVIEFDPSRDIDSAAVDVQSALYQALKQLPSQMTTPPSFRKINPADAPIIQIGIDSPSMALSDLNRFSDDLISPALSTLNGVAQVTVLGQKRYAVRVEVNPDKLAATNLTLEDVHTALANANNNSPIGELDGKRQMVMLQTSGDLRNAADFANVIVATRNGQPVRLSDVATVQDSIENTLSYSAVNGNRAIVLSVQRQPGANIVSTIDAIRQLMPKLQAQMPSSVSVKFLNDRSLSIRAAIHDVTLTLLLTIALVVMVILMFLRHIRATIIPALSLPISLLGAFGLMYAFGLSLDNISLMGLTIAVGLVVDDAIVVLENIMRYMEEGETPYRAALKGVKEVAFTVISISLSLVAVFIPIFFMPGTIGLLFHEFAYVVSLTILVSAAASLTIIPLLVPKLIREHTPEDKPEPRWSQVFERGFEALRRQYGNGLEWAVSHRVIMIGVALSTIALTIGLYWFSPKGFFPQEDIGQVTASIDAPQDMSYLGRLGVAQQLGKTLMKDPSVSDVLTRVDHDTTQLSLTLKDQSQRPPLDAVLKQLRSETGYLPGIKVYFSPVQNLRVGGRSAKSSYQYTLQAVSSGDTSLNDWTNRLMAELQKSGVFVGLNTDAQLNGLQAQLVIDRNKASLMGVDIQQIRDTLYDAFGTYQVSTIYAPEDSYEVIMEVQAPFRQDESDLSKIYVRSSSGALLPITTFTTITRTQGVTAVNHQGQLPAITLSFDLAPGKSLSDATAAIAQAQQAIHLPSSVFGTYAGQAALFQQSQSSQIWLIVLALAVIYVILGVLYESWIHPLTILLGLPSAAVGALLALRLFNLDLTFIAMIGILLLIGIVKKNAIMMIDFALVAQREHGMTPHDAIMQACLQRFRPIMMTTLCAIMGAIPIALGLGAGAELRQPMGVAIVGGLLFSQLITLFITPKMASEYIAKGLRENDFVVDVAGNGIDGLHYLLTTDYDLAILDVMLPGIDGWKIIEMARQAGKQTPIMFLTARDDVEDRVHGLELGAEDYLIKPFSFSELLARARVILRRSAPPTAILEENLLQVGDLKLDFLRHKVSRSGVRIELTQKEFLLLSLLMRRSGEVLSRTVIAEQVWDMNFDPETNVIDVAIRRLRNKIDDGFDDKLLHTLRGAGVSGVLYSTMRQQLNHKDELELQSSIQFQQEIASAIGERQDNGEEWQTELLESVVRQERLSLRIFSPEGKVYAQSNNMVIPVQDFPLPGPAFSYREWHYRAGDIRQKYLITSTLFTLKNNQKWLVQAALNVSGNNEIINTYYKRMQFFAALAILLFAAFGWWLARRGLAPLRTITTEIEKIHANDLHTRILGKRWPPELNALAASFDRMMMRLEASFHQLNRFSSDIAHELRGPINNLISAASVIQTKDRSAEEYQETLAAIVEEGERLSRMISSMLFLARADNSREVLNAEWLSSTHEFEKLIGFYDILAEEKEIILESRGDVSFYADQQLIQRALSNLLSNALRHTPEKGHITLSAKITDEQVVLSRNESHSGRDRSVHYESLRSPLLLLWKTCSMLTKHLSRRVIALAVALLIGLTLALFFFLRSTDVPDYVTAPVRKGDIENSVLATGRIDAIERVNVGAQVSGQVKSLKVKLGDRVTKGQSIADIDDVPQRNDLRNAEAALNVVKADLQAKQALLKQSELRFKRQRQMLSEDASSREDFESAEATLATTRAELLSLNAKLVQAQIEVDKKTVDLGYTRVVAPMDGVVIAVVTQQGQTVNSSQSAPTIIKLARLDVMTIKAQISEADITRISPGQKARFTIFSEPDKHYDATLRTVELAPESVMKDDSLAGSSSASGSGTSNASVYYNALLDVPNPENRLRIAMTAQVTLLAGEARDTLLVPIQAVRKGENNKQEVQVLTADGKLEAREVKTGITNSVDIQILEGLNVGENVVLSQPGEKAPGEGRTYGNGGQALTVLKNINLTIAAGEMVAIIGASGSGKSTLMNIMGCLDVPDSGDYYIGGQNAAQLSPDALARVRREHIGFIFQRYHLMPDLSALGNVEIPAIYANSERDKRRLRAAALLGRLGLEGREHHKPGELSGGQQQRVSIARSLINGGEIILADEPTGALDSQSGQEVLAILSELNQRGHTVVMVTHDMKVAQHAQRIIELRDGEIIADSGSRVTATQTLPPPNRTRQSRWQSLLDRTRESLQMALKAMNAHRLRTTLTMTGIVFGIAAVVTVVALGEGAKQKTLENIKDLGTNVVSIYPGRDFFDDSIEGIRTLVPADAEALAKQGFVDSVSPEVSASDNIRFLGKSAPASINGVGRDHFRVNGIQLLQGTTFRDDRTALQEVIIDENARKALFDAAGLEALGQIVFLGSVPARVVGIAQSNNRSYAPNRITVWMPYSTVMYRMVGKPVLTSISVRLKDNVANEAAVSAISQLLTQRHGVKDFQLYNFEQIRKSIERTSMTFSILILMVACISLMIGSIGVMNIMLVSVTERTHEIGVRMAVGARRSDIMQQFMIEAVLVCLIGGALGIALSYAAGALFTALAGGMFTAIYSWQAAAAAFFCSTLIGMIFGYLPARKAARMDPVVSLASDAGCANTLQSDYHAPRVDYPASWNKSDAGGEFAPFDWHAFNDPQLDNWLRQVMASNNDVALAVLRLYRARLDAERVGIINDPGLKGSLGVDGKNQLSNASGWTKSSSASLSTSYELDLWGKIARQRDAAEWASRASAEDLRSAKLTLLSEASNNYWRIGFVNQQIAVLRQSIGYATETLRLANARYQAGGASSLDVVDAQQSLLAQENRLTALQRDRLQVLNQQAVLLGTAPGSPRVEPTRLPTGRMPQVNANIPASVLMHRPDISAKEWRVREALATVDIRRTEYYPAFSLTGSLGTGSSSLLTVLHNPIASVGASLTLPFLDWRQRGVEVKIARNDYEQRVLEFKQSLYKAMSSLEDELSLRDQLLAQEKRLREGLELARKSERLNEVRYRQGAARISFWLDAQEKRRQAELLLDENRFNQFQNLAKIYLEFGGSSKFP</sequence>
<dbReference type="CDD" id="cd06225">
    <property type="entry name" value="HAMP"/>
    <property type="match status" value="1"/>
</dbReference>
<feature type="transmembrane region" description="Helical" evidence="22">
    <location>
        <begin position="509"/>
        <end position="528"/>
    </location>
</feature>
<feature type="transmembrane region" description="Helical" evidence="22">
    <location>
        <begin position="931"/>
        <end position="956"/>
    </location>
</feature>
<feature type="transmembrane region" description="Helical" evidence="22">
    <location>
        <begin position="1600"/>
        <end position="1619"/>
    </location>
</feature>
<dbReference type="NCBIfam" id="TIGR01845">
    <property type="entry name" value="outer_NodT"/>
    <property type="match status" value="1"/>
</dbReference>
<dbReference type="InterPro" id="IPR003838">
    <property type="entry name" value="ABC3_permease_C"/>
</dbReference>
<dbReference type="CDD" id="cd19935">
    <property type="entry name" value="REC_OmpR_CusR-like"/>
    <property type="match status" value="1"/>
</dbReference>
<dbReference type="GO" id="GO:0019898">
    <property type="term" value="C:extrinsic component of membrane"/>
    <property type="evidence" value="ECO:0007669"/>
    <property type="project" value="InterPro"/>
</dbReference>
<dbReference type="PROSITE" id="PS50109">
    <property type="entry name" value="HIS_KIN"/>
    <property type="match status" value="1"/>
</dbReference>
<dbReference type="CDD" id="cd00082">
    <property type="entry name" value="HisKA"/>
    <property type="match status" value="1"/>
</dbReference>
<accession>A0A0A2W097</accession>
<evidence type="ECO:0000256" key="10">
    <source>
        <dbReference type="ARBA" id="ARBA00022741"/>
    </source>
</evidence>
<dbReference type="CDD" id="cd00383">
    <property type="entry name" value="trans_reg_C"/>
    <property type="match status" value="1"/>
</dbReference>
<dbReference type="Gene3D" id="2.40.50.100">
    <property type="match status" value="1"/>
</dbReference>
<feature type="domain" description="ABC transporter" evidence="26">
    <location>
        <begin position="1960"/>
        <end position="2214"/>
    </location>
</feature>
<feature type="transmembrane region" description="Helical" evidence="22">
    <location>
        <begin position="2489"/>
        <end position="2513"/>
    </location>
</feature>
<dbReference type="SMART" id="SM00388">
    <property type="entry name" value="HisKA"/>
    <property type="match status" value="1"/>
</dbReference>
<dbReference type="Gene3D" id="6.10.340.10">
    <property type="match status" value="1"/>
</dbReference>
<dbReference type="Gene3D" id="6.20.50.140">
    <property type="match status" value="1"/>
</dbReference>
<evidence type="ECO:0000256" key="22">
    <source>
        <dbReference type="SAM" id="Phobius"/>
    </source>
</evidence>
<dbReference type="PANTHER" id="PTHR32063">
    <property type="match status" value="1"/>
</dbReference>
<dbReference type="SUPFAM" id="SSF52172">
    <property type="entry name" value="CheY-like"/>
    <property type="match status" value="1"/>
</dbReference>
<feature type="transmembrane region" description="Helical" evidence="22">
    <location>
        <begin position="1340"/>
        <end position="1357"/>
    </location>
</feature>
<keyword evidence="8" id="KW-0808">Transferase</keyword>
<feature type="modified residue" description="4-aspartylphosphate" evidence="19">
    <location>
        <position position="1024"/>
    </location>
</feature>
<dbReference type="Gene3D" id="3.30.70.1430">
    <property type="entry name" value="Multidrug efflux transporter AcrB pore domain"/>
    <property type="match status" value="2"/>
</dbReference>
<feature type="transmembrane region" description="Helical" evidence="22">
    <location>
        <begin position="2540"/>
        <end position="2566"/>
    </location>
</feature>
<keyword evidence="13" id="KW-0902">Two-component regulatory system</keyword>
<feature type="transmembrane region" description="Helical" evidence="22">
    <location>
        <begin position="2578"/>
        <end position="2600"/>
    </location>
</feature>
<evidence type="ECO:0000256" key="16">
    <source>
        <dbReference type="ARBA" id="ARBA00023136"/>
    </source>
</evidence>
<dbReference type="InterPro" id="IPR001789">
    <property type="entry name" value="Sig_transdc_resp-reg_receiver"/>
</dbReference>
<keyword evidence="9 22" id="KW-0812">Transmembrane</keyword>
<dbReference type="Proteomes" id="UP000030106">
    <property type="component" value="Unassembled WGS sequence"/>
</dbReference>
<dbReference type="Pfam" id="PF12704">
    <property type="entry name" value="MacB_PCD"/>
    <property type="match status" value="1"/>
</dbReference>
<dbReference type="InterPro" id="IPR003661">
    <property type="entry name" value="HisK_dim/P_dom"/>
</dbReference>
<evidence type="ECO:0000256" key="20">
    <source>
        <dbReference type="PROSITE-ProRule" id="PRU01091"/>
    </source>
</evidence>
<dbReference type="PANTHER" id="PTHR32063:SF21">
    <property type="entry name" value="MULTIDRUG RESISTANCE PROTEIN MDTB"/>
    <property type="match status" value="1"/>
</dbReference>
<dbReference type="InterPro" id="IPR005467">
    <property type="entry name" value="His_kinase_dom"/>
</dbReference>
<comment type="caution">
    <text evidence="28">The sequence shown here is derived from an EMBL/GenBank/DDBJ whole genome shotgun (WGS) entry which is preliminary data.</text>
</comment>
<dbReference type="InterPro" id="IPR058627">
    <property type="entry name" value="MdtA-like_C"/>
</dbReference>
<evidence type="ECO:0000313" key="29">
    <source>
        <dbReference type="Proteomes" id="UP000030106"/>
    </source>
</evidence>
<dbReference type="EMBL" id="ANFO01000044">
    <property type="protein sequence ID" value="KGQ13318.1"/>
    <property type="molecule type" value="Genomic_DNA"/>
</dbReference>
<dbReference type="NCBIfam" id="TIGR01730">
    <property type="entry name" value="RND_mfp"/>
    <property type="match status" value="1"/>
</dbReference>
<dbReference type="NCBIfam" id="TIGR01387">
    <property type="entry name" value="cztR_silR_copR"/>
    <property type="match status" value="1"/>
</dbReference>
<dbReference type="SUPFAM" id="SSF82866">
    <property type="entry name" value="Multidrug efflux transporter AcrB transmembrane domain"/>
    <property type="match status" value="2"/>
</dbReference>
<evidence type="ECO:0000256" key="1">
    <source>
        <dbReference type="ARBA" id="ARBA00000085"/>
    </source>
</evidence>
<evidence type="ECO:0000256" key="21">
    <source>
        <dbReference type="SAM" id="Coils"/>
    </source>
</evidence>
<dbReference type="InterPro" id="IPR017911">
    <property type="entry name" value="MacB-like_ATP-bd"/>
</dbReference>
<feature type="domain" description="Histidine kinase" evidence="23">
    <location>
        <begin position="1419"/>
        <end position="1568"/>
    </location>
</feature>
<dbReference type="Pfam" id="PF00486">
    <property type="entry name" value="Trans_reg_C"/>
    <property type="match status" value="1"/>
</dbReference>
<keyword evidence="11 28" id="KW-0067">ATP-binding</keyword>
<evidence type="ECO:0000256" key="4">
    <source>
        <dbReference type="ARBA" id="ARBA00022448"/>
    </source>
</evidence>
<keyword evidence="16 22" id="KW-0472">Membrane</keyword>
<feature type="coiled-coil region" evidence="21">
    <location>
        <begin position="1737"/>
        <end position="1764"/>
    </location>
</feature>
<evidence type="ECO:0000256" key="15">
    <source>
        <dbReference type="ARBA" id="ARBA00023125"/>
    </source>
</evidence>
<dbReference type="SUPFAM" id="SSF55874">
    <property type="entry name" value="ATPase domain of HSP90 chaperone/DNA topoisomerase II/histidine kinase"/>
    <property type="match status" value="1"/>
</dbReference>
<dbReference type="CDD" id="cd03255">
    <property type="entry name" value="ABC_MJ0796_LolCDE_FtsE"/>
    <property type="match status" value="1"/>
</dbReference>
<dbReference type="InterPro" id="IPR016032">
    <property type="entry name" value="Sig_transdc_resp-reg_C-effctor"/>
</dbReference>
<dbReference type="GO" id="GO:0015562">
    <property type="term" value="F:efflux transmembrane transporter activity"/>
    <property type="evidence" value="ECO:0007669"/>
    <property type="project" value="InterPro"/>
</dbReference>
<name>A0A0A2W097_BEABA</name>
<dbReference type="Gene3D" id="6.10.140.1990">
    <property type="match status" value="1"/>
</dbReference>
<dbReference type="SUPFAM" id="SSF47384">
    <property type="entry name" value="Homodimeric domain of signal transducing histidine kinase"/>
    <property type="match status" value="1"/>
</dbReference>
<dbReference type="Gene3D" id="1.10.287.130">
    <property type="match status" value="1"/>
</dbReference>
<comment type="catalytic activity">
    <reaction evidence="1">
        <text>ATP + protein L-histidine = ADP + protein N-phospho-L-histidine.</text>
        <dbReference type="EC" id="2.7.13.3"/>
    </reaction>
</comment>
<evidence type="ECO:0000256" key="19">
    <source>
        <dbReference type="PROSITE-ProRule" id="PRU00169"/>
    </source>
</evidence>
<dbReference type="Gene3D" id="3.30.2090.10">
    <property type="entry name" value="Multidrug efflux transporter AcrB TolC docking domain, DN and DC subdomains"/>
    <property type="match status" value="2"/>
</dbReference>
<evidence type="ECO:0000256" key="5">
    <source>
        <dbReference type="ARBA" id="ARBA00022475"/>
    </source>
</evidence>
<dbReference type="SMART" id="SM00304">
    <property type="entry name" value="HAMP"/>
    <property type="match status" value="1"/>
</dbReference>
<dbReference type="InterPro" id="IPR030190">
    <property type="entry name" value="MacA_alpha-hairpin_sf"/>
</dbReference>
<dbReference type="InterPro" id="IPR036097">
    <property type="entry name" value="HisK_dim/P_sf"/>
</dbReference>
<dbReference type="Gene3D" id="1.20.1640.10">
    <property type="entry name" value="Multidrug efflux transporter AcrB transmembrane domain"/>
    <property type="match status" value="2"/>
</dbReference>
<dbReference type="Gene3D" id="3.40.50.2300">
    <property type="match status" value="1"/>
</dbReference>
<dbReference type="InterPro" id="IPR006143">
    <property type="entry name" value="RND_pump_MFP"/>
</dbReference>
<dbReference type="Gene3D" id="1.20.1600.10">
    <property type="entry name" value="Outer membrane efflux proteins (OEP)"/>
    <property type="match status" value="1"/>
</dbReference>
<evidence type="ECO:0000256" key="9">
    <source>
        <dbReference type="ARBA" id="ARBA00022692"/>
    </source>
</evidence>
<feature type="DNA-binding region" description="OmpR/PhoB-type" evidence="20">
    <location>
        <begin position="1101"/>
        <end position="1199"/>
    </location>
</feature>
<keyword evidence="10" id="KW-0547">Nucleotide-binding</keyword>
<dbReference type="Gene3D" id="3.40.50.300">
    <property type="entry name" value="P-loop containing nucleotide triphosphate hydrolases"/>
    <property type="match status" value="1"/>
</dbReference>
<dbReference type="InterPro" id="IPR011006">
    <property type="entry name" value="CheY-like_superfamily"/>
</dbReference>
<feature type="transmembrane region" description="Helical" evidence="22">
    <location>
        <begin position="339"/>
        <end position="360"/>
    </location>
</feature>
<dbReference type="Pfam" id="PF02687">
    <property type="entry name" value="FtsX"/>
    <property type="match status" value="1"/>
</dbReference>
<evidence type="ECO:0000256" key="13">
    <source>
        <dbReference type="ARBA" id="ARBA00023012"/>
    </source>
</evidence>
<keyword evidence="21" id="KW-0175">Coiled coil</keyword>
<dbReference type="Pfam" id="PF00005">
    <property type="entry name" value="ABC_tran"/>
    <property type="match status" value="1"/>
</dbReference>
<dbReference type="SUPFAM" id="SSF46894">
    <property type="entry name" value="C-terminal effector domain of the bipartite response regulators"/>
    <property type="match status" value="1"/>
</dbReference>
<evidence type="ECO:0000256" key="11">
    <source>
        <dbReference type="ARBA" id="ARBA00022840"/>
    </source>
</evidence>
<dbReference type="Gene3D" id="3.30.70.1320">
    <property type="entry name" value="Multidrug efflux transporter AcrB pore domain like"/>
    <property type="match status" value="1"/>
</dbReference>
<dbReference type="InterPro" id="IPR006291">
    <property type="entry name" value="CusR-like"/>
</dbReference>
<dbReference type="PROSITE" id="PS00211">
    <property type="entry name" value="ABC_TRANSPORTER_1"/>
    <property type="match status" value="1"/>
</dbReference>
<dbReference type="InterPro" id="IPR003423">
    <property type="entry name" value="OMP_efflux"/>
</dbReference>
<dbReference type="FunFam" id="3.40.50.300:FF:000032">
    <property type="entry name" value="Export ABC transporter ATP-binding protein"/>
    <property type="match status" value="1"/>
</dbReference>
<dbReference type="InterPro" id="IPR003593">
    <property type="entry name" value="AAA+_ATPase"/>
</dbReference>
<dbReference type="SMART" id="SM00448">
    <property type="entry name" value="REC"/>
    <property type="match status" value="1"/>
</dbReference>
<feature type="transmembrane region" description="Helical" evidence="22">
    <location>
        <begin position="2243"/>
        <end position="2263"/>
    </location>
</feature>
<dbReference type="Gene3D" id="2.20.200.10">
    <property type="entry name" value="Outer membrane efflux proteins (OEP)"/>
    <property type="match status" value="1"/>
</dbReference>
<keyword evidence="4" id="KW-0813">Transport</keyword>
<feature type="transmembrane region" description="Helical" evidence="22">
    <location>
        <begin position="833"/>
        <end position="851"/>
    </location>
</feature>
<dbReference type="Gene3D" id="1.10.10.10">
    <property type="entry name" value="Winged helix-like DNA-binding domain superfamily/Winged helix DNA-binding domain"/>
    <property type="match status" value="1"/>
</dbReference>
<dbReference type="Pfam" id="PF02321">
    <property type="entry name" value="OEP"/>
    <property type="match status" value="2"/>
</dbReference>
<evidence type="ECO:0000256" key="3">
    <source>
        <dbReference type="ARBA" id="ARBA00012438"/>
    </source>
</evidence>
<feature type="domain" description="OmpR/PhoB-type" evidence="27">
    <location>
        <begin position="1101"/>
        <end position="1199"/>
    </location>
</feature>
<dbReference type="SUPFAM" id="SSF56954">
    <property type="entry name" value="Outer membrane efflux proteins (OEP)"/>
    <property type="match status" value="1"/>
</dbReference>
<evidence type="ECO:0000256" key="6">
    <source>
        <dbReference type="ARBA" id="ARBA00022519"/>
    </source>
</evidence>
<dbReference type="EC" id="2.7.13.3" evidence="3"/>
<feature type="domain" description="HAMP" evidence="25">
    <location>
        <begin position="1358"/>
        <end position="1411"/>
    </location>
</feature>
<keyword evidence="12 22" id="KW-1133">Transmembrane helix</keyword>
<dbReference type="SMART" id="SM00862">
    <property type="entry name" value="Trans_reg_C"/>
    <property type="match status" value="1"/>
</dbReference>
<dbReference type="GO" id="GO:0005886">
    <property type="term" value="C:plasma membrane"/>
    <property type="evidence" value="ECO:0007669"/>
    <property type="project" value="UniProtKB-SubCell"/>
</dbReference>
<dbReference type="HOGENOM" id="CLU_225914_0_0_1"/>
<keyword evidence="6" id="KW-0997">Cell inner membrane</keyword>
<dbReference type="GO" id="GO:1990961">
    <property type="term" value="P:xenobiotic detoxification by transmembrane export across the plasma membrane"/>
    <property type="evidence" value="ECO:0007669"/>
    <property type="project" value="InterPro"/>
</dbReference>
<keyword evidence="7 19" id="KW-0597">Phosphoprotein</keyword>
<dbReference type="GO" id="GO:0003677">
    <property type="term" value="F:DNA binding"/>
    <property type="evidence" value="ECO:0007669"/>
    <property type="project" value="UniProtKB-UniRule"/>
</dbReference>
<dbReference type="Pfam" id="PF00873">
    <property type="entry name" value="ACR_tran"/>
    <property type="match status" value="1"/>
</dbReference>
<dbReference type="PROSITE" id="PS51755">
    <property type="entry name" value="OMPR_PHOB"/>
    <property type="match status" value="1"/>
</dbReference>
<evidence type="ECO:0000259" key="27">
    <source>
        <dbReference type="PROSITE" id="PS51755"/>
    </source>
</evidence>
<dbReference type="InterPro" id="IPR027417">
    <property type="entry name" value="P-loop_NTPase"/>
</dbReference>
<dbReference type="GO" id="GO:0005524">
    <property type="term" value="F:ATP binding"/>
    <property type="evidence" value="ECO:0007669"/>
    <property type="project" value="UniProtKB-KW"/>
</dbReference>
<dbReference type="SUPFAM" id="SSF82693">
    <property type="entry name" value="Multidrug efflux transporter AcrB pore domain, PN1, PN2, PC1 and PC2 subdomains"/>
    <property type="match status" value="2"/>
</dbReference>
<feature type="transmembrane region" description="Helical" evidence="22">
    <location>
        <begin position="313"/>
        <end position="332"/>
    </location>
</feature>
<feature type="transmembrane region" description="Helical" evidence="22">
    <location>
        <begin position="410"/>
        <end position="430"/>
    </location>
</feature>
<dbReference type="Pfam" id="PF00072">
    <property type="entry name" value="Response_reg"/>
    <property type="match status" value="1"/>
</dbReference>
<dbReference type="InterPro" id="IPR003439">
    <property type="entry name" value="ABC_transporter-like_ATP-bd"/>
</dbReference>
<dbReference type="SUPFAM" id="SSF82714">
    <property type="entry name" value="Multidrug efflux transporter AcrB TolC docking domain, DN and DC subdomains"/>
    <property type="match status" value="2"/>
</dbReference>
<feature type="transmembrane region" description="Helical" evidence="22">
    <location>
        <begin position="884"/>
        <end position="910"/>
    </location>
</feature>
<dbReference type="Pfam" id="PF25967">
    <property type="entry name" value="RND-MFP_C"/>
    <property type="match status" value="1"/>
</dbReference>
<dbReference type="STRING" id="1245745.A0A0A2W097"/>
<dbReference type="Pfam" id="PF25917">
    <property type="entry name" value="BSH_RND"/>
    <property type="match status" value="1"/>
</dbReference>
<dbReference type="InterPro" id="IPR001036">
    <property type="entry name" value="Acrflvin-R"/>
</dbReference>
<evidence type="ECO:0000256" key="2">
    <source>
        <dbReference type="ARBA" id="ARBA00004429"/>
    </source>
</evidence>
<dbReference type="FunFam" id="1.10.10.10:FF:000005">
    <property type="entry name" value="Two-component system response regulator"/>
    <property type="match status" value="1"/>
</dbReference>
<dbReference type="InterPro" id="IPR036890">
    <property type="entry name" value="HATPase_C_sf"/>
</dbReference>
<comment type="subcellular location">
    <subcellularLocation>
        <location evidence="2">Cell inner membrane</location>
        <topology evidence="2">Multi-pass membrane protein</topology>
    </subcellularLocation>
</comment>
<dbReference type="PRINTS" id="PR00702">
    <property type="entry name" value="ACRIFLAVINRP"/>
</dbReference>
<evidence type="ECO:0000256" key="12">
    <source>
        <dbReference type="ARBA" id="ARBA00022989"/>
    </source>
</evidence>
<evidence type="ECO:0000256" key="17">
    <source>
        <dbReference type="ARBA" id="ARBA00023163"/>
    </source>
</evidence>
<proteinExistence type="inferred from homology"/>
<dbReference type="InterPro" id="IPR001867">
    <property type="entry name" value="OmpR/PhoB-type_DNA-bd"/>
</dbReference>
<feature type="transmembrane region" description="Helical" evidence="22">
    <location>
        <begin position="442"/>
        <end position="465"/>
    </location>
</feature>
<keyword evidence="14" id="KW-0805">Transcription regulation</keyword>
<evidence type="ECO:0000259" key="23">
    <source>
        <dbReference type="PROSITE" id="PS50109"/>
    </source>
</evidence>
<dbReference type="InterPro" id="IPR036388">
    <property type="entry name" value="WH-like_DNA-bd_sf"/>
</dbReference>
<reference evidence="28 29" key="1">
    <citation type="submission" date="2012-10" db="EMBL/GenBank/DDBJ databases">
        <title>Genome sequencing and analysis of entomopathogenic fungi Beauveria bassiana D1-5.</title>
        <authorList>
            <person name="Li Q."/>
            <person name="Wang L."/>
            <person name="Zhang Z."/>
            <person name="Wang Q."/>
            <person name="Ren J."/>
            <person name="Wang M."/>
            <person name="Xu W."/>
            <person name="Wang J."/>
            <person name="Lu Y."/>
            <person name="Du Q."/>
            <person name="Sun Z."/>
        </authorList>
    </citation>
    <scope>NUCLEOTIDE SEQUENCE [LARGE SCALE GENOMIC DNA]</scope>
    <source>
        <strain evidence="28 29">D1-5</strain>
    </source>
</reference>
<dbReference type="InterPro" id="IPR025857">
    <property type="entry name" value="MacB_PCD"/>
</dbReference>
<protein>
    <recommendedName>
        <fullName evidence="3">histidine kinase</fullName>
        <ecNumber evidence="3">2.7.13.3</ecNumber>
    </recommendedName>
</protein>
<dbReference type="InterPro" id="IPR003660">
    <property type="entry name" value="HAMP_dom"/>
</dbReference>
<dbReference type="InterPro" id="IPR010131">
    <property type="entry name" value="MdtP/NodT-like"/>
</dbReference>
<dbReference type="GO" id="GO:0016887">
    <property type="term" value="F:ATP hydrolysis activity"/>
    <property type="evidence" value="ECO:0007669"/>
    <property type="project" value="InterPro"/>
</dbReference>
<evidence type="ECO:0000256" key="14">
    <source>
        <dbReference type="ARBA" id="ARBA00023015"/>
    </source>
</evidence>
<gene>
    <name evidence="28" type="ORF">BBAD15_g854</name>
</gene>
<dbReference type="Pfam" id="PF00512">
    <property type="entry name" value="HisKA"/>
    <property type="match status" value="1"/>
</dbReference>
<feature type="transmembrane region" description="Helical" evidence="22">
    <location>
        <begin position="366"/>
        <end position="389"/>
    </location>
</feature>
<dbReference type="PROSITE" id="PS50893">
    <property type="entry name" value="ABC_TRANSPORTER_2"/>
    <property type="match status" value="1"/>
</dbReference>